<proteinExistence type="inferred from homology"/>
<dbReference type="SMART" id="SM00304">
    <property type="entry name" value="HAMP"/>
    <property type="match status" value="2"/>
</dbReference>
<dbReference type="OrthoDB" id="354287at2"/>
<evidence type="ECO:0000313" key="7">
    <source>
        <dbReference type="EMBL" id="SFH67322.1"/>
    </source>
</evidence>
<comment type="similarity">
    <text evidence="2">Belongs to the methyl-accepting chemotaxis (MCP) protein family.</text>
</comment>
<feature type="domain" description="Methyl-accepting transducer" evidence="5">
    <location>
        <begin position="389"/>
        <end position="611"/>
    </location>
</feature>
<dbReference type="Proteomes" id="UP000199377">
    <property type="component" value="Unassembled WGS sequence"/>
</dbReference>
<dbReference type="GO" id="GO:0006935">
    <property type="term" value="P:chemotaxis"/>
    <property type="evidence" value="ECO:0007669"/>
    <property type="project" value="UniProtKB-KW"/>
</dbReference>
<gene>
    <name evidence="7" type="ORF">SAMN05216258_101441</name>
</gene>
<dbReference type="Pfam" id="PF17201">
    <property type="entry name" value="Cache_3-Cache_2"/>
    <property type="match status" value="1"/>
</dbReference>
<keyword evidence="1" id="KW-0145">Chemotaxis</keyword>
<dbReference type="SUPFAM" id="SSF58104">
    <property type="entry name" value="Methyl-accepting chemotaxis protein (MCP) signaling domain"/>
    <property type="match status" value="1"/>
</dbReference>
<dbReference type="AlphaFoldDB" id="A0A1I3BYL6"/>
<dbReference type="Pfam" id="PF00015">
    <property type="entry name" value="MCPsignal"/>
    <property type="match status" value="1"/>
</dbReference>
<evidence type="ECO:0000259" key="5">
    <source>
        <dbReference type="PROSITE" id="PS50111"/>
    </source>
</evidence>
<dbReference type="EMBL" id="FOQH01000001">
    <property type="protein sequence ID" value="SFH67322.1"/>
    <property type="molecule type" value="Genomic_DNA"/>
</dbReference>
<evidence type="ECO:0000256" key="4">
    <source>
        <dbReference type="SAM" id="Phobius"/>
    </source>
</evidence>
<evidence type="ECO:0000256" key="1">
    <source>
        <dbReference type="ARBA" id="ARBA00022500"/>
    </source>
</evidence>
<dbReference type="InterPro" id="IPR003660">
    <property type="entry name" value="HAMP_dom"/>
</dbReference>
<dbReference type="SUPFAM" id="SSF103190">
    <property type="entry name" value="Sensory domain-like"/>
    <property type="match status" value="1"/>
</dbReference>
<dbReference type="SUPFAM" id="SSF158472">
    <property type="entry name" value="HAMP domain-like"/>
    <property type="match status" value="1"/>
</dbReference>
<dbReference type="Pfam" id="PF00672">
    <property type="entry name" value="HAMP"/>
    <property type="match status" value="1"/>
</dbReference>
<sequence>MGNLRSRAALAAAAIVLFAIFAMSASIAVQTMERLASQAQERQGQSLRAAAAIVAAEVPGIEASFGPGGEVQSLTWDGEPDLSSHAVIDRVAAVTGETATVFALDPAQGEFVRRSTNIIKPDGQRAVGTVLGASGAVHPVVTSGRAYRGEATILGKDYYTVYFPIRGASGVEGILYVGVEKAGVAGAMLSQMAGVLATAAVTLALAVALAWWLAGRATAPVLSLEVAVGRLAAGDRRMEIPAQARGDEIGALARGVETLRRALAEAEASAGQERERTEAARAAATRTLTELRDGVNAVVEAAVHGDFSRRVDANFEAPELRELASGVNRLGESISAFLADLDAMLSAMSKGDLSRPLEGRYGGGLARLAETSRGSLGELASAIAAMREGAESQRSELDRVADAMRALSDRAETQASTIEETAATMTEMSETVAQSARNLTEAERMTETARQRARQGAESADKATGAMERIEKSSAQVSDIISLIDSIAFQTNLLALNAAVEAARAGEAGKGFAVVASEVRTLAQRSSEAARDISELIKGSAAEVADGVSLVNATGASLAEIVESIDQLNTAIADAAAAGREQGQGVQEINAAVQHMDATVQENTRQTTEAAAAAARVAEDVAAQVRRLEAFVTARHPRRAASHAA</sequence>
<dbReference type="GO" id="GO:0007165">
    <property type="term" value="P:signal transduction"/>
    <property type="evidence" value="ECO:0007669"/>
    <property type="project" value="UniProtKB-KW"/>
</dbReference>
<reference evidence="7 8" key="1">
    <citation type="submission" date="2016-10" db="EMBL/GenBank/DDBJ databases">
        <authorList>
            <person name="de Groot N.N."/>
        </authorList>
    </citation>
    <scope>NUCLEOTIDE SEQUENCE [LARGE SCALE GENOMIC DNA]</scope>
    <source>
        <strain evidence="7 8">CGMCC 1.11030</strain>
    </source>
</reference>
<accession>A0A1I3BYL6</accession>
<dbReference type="PROSITE" id="PS50885">
    <property type="entry name" value="HAMP"/>
    <property type="match status" value="2"/>
</dbReference>
<dbReference type="CDD" id="cd06225">
    <property type="entry name" value="HAMP"/>
    <property type="match status" value="1"/>
</dbReference>
<dbReference type="InterPro" id="IPR004089">
    <property type="entry name" value="MCPsignal_dom"/>
</dbReference>
<dbReference type="CDD" id="cd11386">
    <property type="entry name" value="MCP_signal"/>
    <property type="match status" value="1"/>
</dbReference>
<dbReference type="GO" id="GO:0016020">
    <property type="term" value="C:membrane"/>
    <property type="evidence" value="ECO:0007669"/>
    <property type="project" value="InterPro"/>
</dbReference>
<dbReference type="PANTHER" id="PTHR43531:SF11">
    <property type="entry name" value="METHYL-ACCEPTING CHEMOTAXIS PROTEIN 3"/>
    <property type="match status" value="1"/>
</dbReference>
<dbReference type="Gene3D" id="6.10.340.10">
    <property type="match status" value="1"/>
</dbReference>
<dbReference type="PANTHER" id="PTHR43531">
    <property type="entry name" value="PROTEIN ICFG"/>
    <property type="match status" value="1"/>
</dbReference>
<feature type="domain" description="HAMP" evidence="6">
    <location>
        <begin position="282"/>
        <end position="339"/>
    </location>
</feature>
<dbReference type="STRING" id="1114924.SAMN05216258_101441"/>
<dbReference type="RefSeq" id="WP_092857361.1">
    <property type="nucleotide sequence ID" value="NZ_FOQH01000001.1"/>
</dbReference>
<organism evidence="7 8">
    <name type="scientific">Albimonas pacifica</name>
    <dbReference type="NCBI Taxonomy" id="1114924"/>
    <lineage>
        <taxon>Bacteria</taxon>
        <taxon>Pseudomonadati</taxon>
        <taxon>Pseudomonadota</taxon>
        <taxon>Alphaproteobacteria</taxon>
        <taxon>Rhodobacterales</taxon>
        <taxon>Paracoccaceae</taxon>
        <taxon>Albimonas</taxon>
    </lineage>
</organism>
<dbReference type="Gene3D" id="1.10.287.950">
    <property type="entry name" value="Methyl-accepting chemotaxis protein"/>
    <property type="match status" value="1"/>
</dbReference>
<keyword evidence="4" id="KW-0812">Transmembrane</keyword>
<keyword evidence="4" id="KW-1133">Transmembrane helix</keyword>
<dbReference type="InterPro" id="IPR051310">
    <property type="entry name" value="MCP_chemotaxis"/>
</dbReference>
<dbReference type="InterPro" id="IPR029151">
    <property type="entry name" value="Sensor-like_sf"/>
</dbReference>
<evidence type="ECO:0000259" key="6">
    <source>
        <dbReference type="PROSITE" id="PS50885"/>
    </source>
</evidence>
<evidence type="ECO:0000256" key="3">
    <source>
        <dbReference type="PROSITE-ProRule" id="PRU00284"/>
    </source>
</evidence>
<dbReference type="PROSITE" id="PS50111">
    <property type="entry name" value="CHEMOTAXIS_TRANSDUC_2"/>
    <property type="match status" value="1"/>
</dbReference>
<dbReference type="InterPro" id="IPR033462">
    <property type="entry name" value="Cache_3-Cache_2"/>
</dbReference>
<keyword evidence="3" id="KW-0807">Transducer</keyword>
<evidence type="ECO:0000256" key="2">
    <source>
        <dbReference type="ARBA" id="ARBA00029447"/>
    </source>
</evidence>
<evidence type="ECO:0000313" key="8">
    <source>
        <dbReference type="Proteomes" id="UP000199377"/>
    </source>
</evidence>
<feature type="domain" description="HAMP" evidence="6">
    <location>
        <begin position="215"/>
        <end position="268"/>
    </location>
</feature>
<dbReference type="SMART" id="SM00283">
    <property type="entry name" value="MA"/>
    <property type="match status" value="1"/>
</dbReference>
<name>A0A1I3BYL6_9RHOB</name>
<protein>
    <submittedName>
        <fullName evidence="7">Methyl-accepting chemotaxis protein</fullName>
    </submittedName>
</protein>
<keyword evidence="4" id="KW-0472">Membrane</keyword>
<keyword evidence="8" id="KW-1185">Reference proteome</keyword>
<feature type="transmembrane region" description="Helical" evidence="4">
    <location>
        <begin position="192"/>
        <end position="214"/>
    </location>
</feature>